<organism evidence="1 2">
    <name type="scientific">Thermoclostridium caenicola</name>
    <dbReference type="NCBI Taxonomy" id="659425"/>
    <lineage>
        <taxon>Bacteria</taxon>
        <taxon>Bacillati</taxon>
        <taxon>Bacillota</taxon>
        <taxon>Clostridia</taxon>
        <taxon>Eubacteriales</taxon>
        <taxon>Oscillospiraceae</taxon>
        <taxon>Thermoclostridium</taxon>
    </lineage>
</organism>
<keyword evidence="2" id="KW-1185">Reference proteome</keyword>
<name>A0A1M6C4G0_9FIRM</name>
<accession>A0A1M6C4G0</accession>
<dbReference type="Proteomes" id="UP000324781">
    <property type="component" value="Unassembled WGS sequence"/>
</dbReference>
<proteinExistence type="predicted"/>
<dbReference type="EMBL" id="FQZP01000004">
    <property type="protein sequence ID" value="SHI55889.1"/>
    <property type="molecule type" value="Genomic_DNA"/>
</dbReference>
<gene>
    <name evidence="1" type="ORF">SAMN05444373_100444</name>
</gene>
<reference evidence="1 2" key="1">
    <citation type="submission" date="2016-11" db="EMBL/GenBank/DDBJ databases">
        <authorList>
            <person name="Varghese N."/>
            <person name="Submissions S."/>
        </authorList>
    </citation>
    <scope>NUCLEOTIDE SEQUENCE [LARGE SCALE GENOMIC DNA]</scope>
    <source>
        <strain evidence="1 2">DSM 19027</strain>
    </source>
</reference>
<protein>
    <submittedName>
        <fullName evidence="1">Uncharacterized protein</fullName>
    </submittedName>
</protein>
<evidence type="ECO:0000313" key="1">
    <source>
        <dbReference type="EMBL" id="SHI55889.1"/>
    </source>
</evidence>
<sequence>MFIYKKAWKHLESITPLRTDCGTLCDRACCKGSDQDGMLLFPGEEAMYQAVEKDFSIRDSHIRLSDGTPVKLLVCRGSCDRKKRPLSCRIFPVIPQIDGQGCLAFAPDLRAAAVCPLLYRADRHVISPVFIDALYSAFEVLVEDARVVEFIEILTRQNQDIAADLERFYE</sequence>
<dbReference type="AlphaFoldDB" id="A0A1M6C4G0"/>
<evidence type="ECO:0000313" key="2">
    <source>
        <dbReference type="Proteomes" id="UP000324781"/>
    </source>
</evidence>